<comment type="similarity">
    <text evidence="1">Belongs to the GST superfamily. NadH family.</text>
</comment>
<organism evidence="4 5">
    <name type="scientific">Pseudooceanicola atlanticus</name>
    <dbReference type="NCBI Taxonomy" id="1461694"/>
    <lineage>
        <taxon>Bacteria</taxon>
        <taxon>Pseudomonadati</taxon>
        <taxon>Pseudomonadota</taxon>
        <taxon>Alphaproteobacteria</taxon>
        <taxon>Rhodobacterales</taxon>
        <taxon>Paracoccaceae</taxon>
        <taxon>Pseudooceanicola</taxon>
    </lineage>
</organism>
<dbReference type="AlphaFoldDB" id="A0A0A0E9U1"/>
<keyword evidence="1" id="KW-0413">Isomerase</keyword>
<evidence type="ECO:0000313" key="4">
    <source>
        <dbReference type="EMBL" id="KGM47736.1"/>
    </source>
</evidence>
<sequence length="200" mass="22159">MEKPHLTFWFDFASTYSYLSAMRIGDMARDRGVAVTWQPFLLGPIFHAQGWDTSPFRIYPAKGVYMWRDMQRLTAARGLPFLDTPPDHWPAHSVLAARVAQLALKHPEGPEFCRQVYLAEFRDGAEIAAPETLATCLTRAGLSAALVDTATEPQNKAALRQVVETAQAKGIFGAPSFTVGDELFWGDDRLDAALDWAATS</sequence>
<dbReference type="RefSeq" id="WP_043751777.1">
    <property type="nucleotide sequence ID" value="NZ_AQQX01000008.1"/>
</dbReference>
<dbReference type="STRING" id="1461694.ATO9_16865"/>
<accession>A0A0A0E9U1</accession>
<feature type="domain" description="DSBA-like thioredoxin" evidence="3">
    <location>
        <begin position="6"/>
        <end position="192"/>
    </location>
</feature>
<proteinExistence type="inferred from homology"/>
<dbReference type="PANTHER" id="PTHR42943">
    <property type="entry name" value="GLUTATHIONE S-TRANSFERASE KAPPA"/>
    <property type="match status" value="1"/>
</dbReference>
<dbReference type="GO" id="GO:0004602">
    <property type="term" value="F:glutathione peroxidase activity"/>
    <property type="evidence" value="ECO:0007669"/>
    <property type="project" value="TreeGrafter"/>
</dbReference>
<dbReference type="GO" id="GO:0018845">
    <property type="term" value="F:2-hydroxychromene-2-carboxylate isomerase activity"/>
    <property type="evidence" value="ECO:0007669"/>
    <property type="project" value="UniProtKB-UniRule"/>
</dbReference>
<evidence type="ECO:0000256" key="1">
    <source>
        <dbReference type="PIRNR" id="PIRNR006386"/>
    </source>
</evidence>
<dbReference type="InterPro" id="IPR044087">
    <property type="entry name" value="NahD-like"/>
</dbReference>
<dbReference type="GO" id="GO:0004364">
    <property type="term" value="F:glutathione transferase activity"/>
    <property type="evidence" value="ECO:0007669"/>
    <property type="project" value="TreeGrafter"/>
</dbReference>
<dbReference type="PANTHER" id="PTHR42943:SF2">
    <property type="entry name" value="GLUTATHIONE S-TRANSFERASE KAPPA 1"/>
    <property type="match status" value="1"/>
</dbReference>
<dbReference type="EC" id="5.99.1.4" evidence="1"/>
<comment type="catalytic activity">
    <reaction evidence="1">
        <text>2-hydroxychromene-2-carboxylate = (3E)-4-(2-hydroxyphenyl)-2-oxobut-3-enoate</text>
        <dbReference type="Rhea" id="RHEA:27401"/>
        <dbReference type="ChEBI" id="CHEBI:59350"/>
        <dbReference type="ChEBI" id="CHEBI:59353"/>
        <dbReference type="EC" id="5.99.1.4"/>
    </reaction>
</comment>
<dbReference type="EMBL" id="AQQX01000008">
    <property type="protein sequence ID" value="KGM47736.1"/>
    <property type="molecule type" value="Genomic_DNA"/>
</dbReference>
<dbReference type="PIRSF" id="PIRSF006386">
    <property type="entry name" value="HCCAis_GSTk"/>
    <property type="match status" value="1"/>
</dbReference>
<dbReference type="InterPro" id="IPR001853">
    <property type="entry name" value="DSBA-like_thioredoxin_dom"/>
</dbReference>
<protein>
    <recommendedName>
        <fullName evidence="1">2-hydroxychromene-2-carboxylate isomerase</fullName>
        <ecNumber evidence="1">5.99.1.4</ecNumber>
    </recommendedName>
</protein>
<dbReference type="CDD" id="cd03022">
    <property type="entry name" value="DsbA_HCCA_Iso"/>
    <property type="match status" value="1"/>
</dbReference>
<dbReference type="OrthoDB" id="5244108at2"/>
<dbReference type="GO" id="GO:0006749">
    <property type="term" value="P:glutathione metabolic process"/>
    <property type="evidence" value="ECO:0007669"/>
    <property type="project" value="TreeGrafter"/>
</dbReference>
<dbReference type="Proteomes" id="UP000030004">
    <property type="component" value="Unassembled WGS sequence"/>
</dbReference>
<keyword evidence="5" id="KW-1185">Reference proteome</keyword>
<dbReference type="Gene3D" id="3.40.30.10">
    <property type="entry name" value="Glutaredoxin"/>
    <property type="match status" value="1"/>
</dbReference>
<dbReference type="InterPro" id="IPR051924">
    <property type="entry name" value="GST_Kappa/NadH"/>
</dbReference>
<feature type="active site" description="Nucleophile" evidence="2">
    <location>
        <position position="14"/>
    </location>
</feature>
<evidence type="ECO:0000256" key="2">
    <source>
        <dbReference type="PIRSR" id="PIRSR006386-1"/>
    </source>
</evidence>
<dbReference type="InterPro" id="IPR014440">
    <property type="entry name" value="HCCAis_GSTk"/>
</dbReference>
<reference evidence="4 5" key="1">
    <citation type="journal article" date="2015" name="Antonie Van Leeuwenhoek">
        <title>Pseudooceanicola atlanticus gen. nov. sp. nov., isolated from surface seawater of the Atlantic Ocean and reclassification of Oceanicola batsensis, Oceanicola marinus, Oceanicola nitratireducens, Oceanicola nanhaiensis, Oceanicola antarcticus and Oceanicola flagellatus, as Pseudooceanicola batsensis comb. nov., Pseudooceanicola marinus comb. nov., Pseudooceanicola nitratireducens comb. nov., Pseudooceanicola nanhaiensis comb. nov., Pseudooceanicola antarcticus comb. nov., and Pseudooceanicola flagellatus comb. nov.</title>
        <authorList>
            <person name="Lai Q."/>
            <person name="Li G."/>
            <person name="Liu X."/>
            <person name="Du Y."/>
            <person name="Sun F."/>
            <person name="Shao Z."/>
        </authorList>
    </citation>
    <scope>NUCLEOTIDE SEQUENCE [LARGE SCALE GENOMIC DNA]</scope>
    <source>
        <strain evidence="4 5">22II-s11g</strain>
    </source>
</reference>
<dbReference type="GO" id="GO:1901170">
    <property type="term" value="P:naphthalene catabolic process"/>
    <property type="evidence" value="ECO:0007669"/>
    <property type="project" value="InterPro"/>
</dbReference>
<dbReference type="SUPFAM" id="SSF52833">
    <property type="entry name" value="Thioredoxin-like"/>
    <property type="match status" value="1"/>
</dbReference>
<dbReference type="InterPro" id="IPR036249">
    <property type="entry name" value="Thioredoxin-like_sf"/>
</dbReference>
<name>A0A0A0E9U1_9RHOB</name>
<evidence type="ECO:0000259" key="3">
    <source>
        <dbReference type="Pfam" id="PF01323"/>
    </source>
</evidence>
<gene>
    <name evidence="4" type="ORF">ATO9_16865</name>
</gene>
<evidence type="ECO:0000313" key="5">
    <source>
        <dbReference type="Proteomes" id="UP000030004"/>
    </source>
</evidence>
<dbReference type="eggNOG" id="COG3917">
    <property type="taxonomic scope" value="Bacteria"/>
</dbReference>
<dbReference type="Pfam" id="PF01323">
    <property type="entry name" value="DSBA"/>
    <property type="match status" value="1"/>
</dbReference>
<comment type="caution">
    <text evidence="4">The sequence shown here is derived from an EMBL/GenBank/DDBJ whole genome shotgun (WGS) entry which is preliminary data.</text>
</comment>